<reference evidence="1" key="3">
    <citation type="submission" date="2020-06" db="EMBL/GenBank/DDBJ databases">
        <title>Helianthus annuus Genome sequencing and assembly Release 2.</title>
        <authorList>
            <person name="Gouzy J."/>
            <person name="Langlade N."/>
            <person name="Munos S."/>
        </authorList>
    </citation>
    <scope>NUCLEOTIDE SEQUENCE</scope>
    <source>
        <tissue evidence="1">Leaves</tissue>
    </source>
</reference>
<dbReference type="AlphaFoldDB" id="A0A251S8U4"/>
<sequence>MMKKNHISYKSRILLLFAGVFVGAALSFNYFWASSSAAFTSIHYNWVRQKNDLISSFKDAKDKFLRGYYQEPLPIYLHAKPNGKRWHLRLCHVLTVLRYKSMNSFMCFRDIETLTI</sequence>
<evidence type="ECO:0000313" key="2">
    <source>
        <dbReference type="EMBL" id="OTF95286.1"/>
    </source>
</evidence>
<reference evidence="2" key="2">
    <citation type="submission" date="2017-02" db="EMBL/GenBank/DDBJ databases">
        <title>Sunflower complete genome.</title>
        <authorList>
            <person name="Langlade N."/>
            <person name="Munos S."/>
        </authorList>
    </citation>
    <scope>NUCLEOTIDE SEQUENCE [LARGE SCALE GENOMIC DNA]</scope>
    <source>
        <tissue evidence="2">Leaves</tissue>
    </source>
</reference>
<reference evidence="1 3" key="1">
    <citation type="journal article" date="2017" name="Nature">
        <title>The sunflower genome provides insights into oil metabolism, flowering and Asterid evolution.</title>
        <authorList>
            <person name="Badouin H."/>
            <person name="Gouzy J."/>
            <person name="Grassa C.J."/>
            <person name="Murat F."/>
            <person name="Staton S.E."/>
            <person name="Cottret L."/>
            <person name="Lelandais-Briere C."/>
            <person name="Owens G.L."/>
            <person name="Carrere S."/>
            <person name="Mayjonade B."/>
            <person name="Legrand L."/>
            <person name="Gill N."/>
            <person name="Kane N.C."/>
            <person name="Bowers J.E."/>
            <person name="Hubner S."/>
            <person name="Bellec A."/>
            <person name="Berard A."/>
            <person name="Berges H."/>
            <person name="Blanchet N."/>
            <person name="Boniface M.C."/>
            <person name="Brunel D."/>
            <person name="Catrice O."/>
            <person name="Chaidir N."/>
            <person name="Claudel C."/>
            <person name="Donnadieu C."/>
            <person name="Faraut T."/>
            <person name="Fievet G."/>
            <person name="Helmstetter N."/>
            <person name="King M."/>
            <person name="Knapp S.J."/>
            <person name="Lai Z."/>
            <person name="Le Paslier M.C."/>
            <person name="Lippi Y."/>
            <person name="Lorenzon L."/>
            <person name="Mandel J.R."/>
            <person name="Marage G."/>
            <person name="Marchand G."/>
            <person name="Marquand E."/>
            <person name="Bret-Mestries E."/>
            <person name="Morien E."/>
            <person name="Nambeesan S."/>
            <person name="Nguyen T."/>
            <person name="Pegot-Espagnet P."/>
            <person name="Pouilly N."/>
            <person name="Raftis F."/>
            <person name="Sallet E."/>
            <person name="Schiex T."/>
            <person name="Thomas J."/>
            <person name="Vandecasteele C."/>
            <person name="Vares D."/>
            <person name="Vear F."/>
            <person name="Vautrin S."/>
            <person name="Crespi M."/>
            <person name="Mangin B."/>
            <person name="Burke J.M."/>
            <person name="Salse J."/>
            <person name="Munos S."/>
            <person name="Vincourt P."/>
            <person name="Rieseberg L.H."/>
            <person name="Langlade N.B."/>
        </authorList>
    </citation>
    <scope>NUCLEOTIDE SEQUENCE [LARGE SCALE GENOMIC DNA]</scope>
    <source>
        <strain evidence="3">cv. SF193</strain>
        <tissue evidence="1">Leaves</tissue>
    </source>
</reference>
<dbReference type="Proteomes" id="UP000215914">
    <property type="component" value="Chromosome 15"/>
</dbReference>
<dbReference type="EMBL" id="MNCJ02000324">
    <property type="protein sequence ID" value="KAF5789644.1"/>
    <property type="molecule type" value="Genomic_DNA"/>
</dbReference>
<evidence type="ECO:0000313" key="3">
    <source>
        <dbReference type="Proteomes" id="UP000215914"/>
    </source>
</evidence>
<proteinExistence type="predicted"/>
<evidence type="ECO:0000313" key="1">
    <source>
        <dbReference type="EMBL" id="KAF5789644.1"/>
    </source>
</evidence>
<accession>A0A251S8U4</accession>
<dbReference type="EMBL" id="CM007904">
    <property type="protein sequence ID" value="OTF95286.1"/>
    <property type="molecule type" value="Genomic_DNA"/>
</dbReference>
<organism evidence="2 3">
    <name type="scientific">Helianthus annuus</name>
    <name type="common">Common sunflower</name>
    <dbReference type="NCBI Taxonomy" id="4232"/>
    <lineage>
        <taxon>Eukaryota</taxon>
        <taxon>Viridiplantae</taxon>
        <taxon>Streptophyta</taxon>
        <taxon>Embryophyta</taxon>
        <taxon>Tracheophyta</taxon>
        <taxon>Spermatophyta</taxon>
        <taxon>Magnoliopsida</taxon>
        <taxon>eudicotyledons</taxon>
        <taxon>Gunneridae</taxon>
        <taxon>Pentapetalae</taxon>
        <taxon>asterids</taxon>
        <taxon>campanulids</taxon>
        <taxon>Asterales</taxon>
        <taxon>Asteraceae</taxon>
        <taxon>Asteroideae</taxon>
        <taxon>Heliantheae alliance</taxon>
        <taxon>Heliantheae</taxon>
        <taxon>Helianthus</taxon>
    </lineage>
</organism>
<keyword evidence="3" id="KW-1185">Reference proteome</keyword>
<dbReference type="Gramene" id="mRNA:HanXRQr2_Chr09g0373721">
    <property type="protein sequence ID" value="mRNA:HanXRQr2_Chr09g0373721"/>
    <property type="gene ID" value="HanXRQr2_Chr09g0373721"/>
</dbReference>
<gene>
    <name evidence="2" type="ORF">HannXRQ_Chr15g0481431</name>
    <name evidence="1" type="ORF">HanXRQr2_Chr09g0373721</name>
</gene>
<name>A0A251S8U4_HELAN</name>
<protein>
    <submittedName>
        <fullName evidence="2">Uncharacterized protein</fullName>
    </submittedName>
</protein>
<dbReference type="InParanoid" id="A0A251S8U4"/>